<dbReference type="Proteomes" id="UP000249304">
    <property type="component" value="Unassembled WGS sequence"/>
</dbReference>
<sequence>MTHSVMELKLRLAEEALLRERQDHRATTMRAQQAEAAIGRARALADTWRHAAAVRVDVAAGDAAREMWTMMRDICDQISAALDITPRDDPGG</sequence>
<organism evidence="1 2">
    <name type="scientific">Nonomuraea aridisoli</name>
    <dbReference type="NCBI Taxonomy" id="2070368"/>
    <lineage>
        <taxon>Bacteria</taxon>
        <taxon>Bacillati</taxon>
        <taxon>Actinomycetota</taxon>
        <taxon>Actinomycetes</taxon>
        <taxon>Streptosporangiales</taxon>
        <taxon>Streptosporangiaceae</taxon>
        <taxon>Nonomuraea</taxon>
    </lineage>
</organism>
<evidence type="ECO:0000313" key="2">
    <source>
        <dbReference type="Proteomes" id="UP000249304"/>
    </source>
</evidence>
<name>A0A2W2F4D8_9ACTN</name>
<protein>
    <submittedName>
        <fullName evidence="1">Uncharacterized protein</fullName>
    </submittedName>
</protein>
<dbReference type="AlphaFoldDB" id="A0A2W2F4D8"/>
<comment type="caution">
    <text evidence="1">The sequence shown here is derived from an EMBL/GenBank/DDBJ whole genome shotgun (WGS) entry which is preliminary data.</text>
</comment>
<gene>
    <name evidence="1" type="ORF">C1J01_08900</name>
</gene>
<accession>A0A2W2F4D8</accession>
<keyword evidence="2" id="KW-1185">Reference proteome</keyword>
<reference evidence="1 2" key="1">
    <citation type="submission" date="2018-01" db="EMBL/GenBank/DDBJ databases">
        <title>Draft genome sequence of Nonomuraea sp. KC333.</title>
        <authorList>
            <person name="Sahin N."/>
            <person name="Saygin H."/>
            <person name="Ay H."/>
        </authorList>
    </citation>
    <scope>NUCLEOTIDE SEQUENCE [LARGE SCALE GENOMIC DNA]</scope>
    <source>
        <strain evidence="1 2">KC333</strain>
    </source>
</reference>
<evidence type="ECO:0000313" key="1">
    <source>
        <dbReference type="EMBL" id="PZG20610.1"/>
    </source>
</evidence>
<dbReference type="EMBL" id="POUD01000024">
    <property type="protein sequence ID" value="PZG20610.1"/>
    <property type="molecule type" value="Genomic_DNA"/>
</dbReference>
<proteinExistence type="predicted"/>